<proteinExistence type="predicted"/>
<dbReference type="EMBL" id="NPHW01003594">
    <property type="protein sequence ID" value="OXV09321.1"/>
    <property type="molecule type" value="Genomic_DNA"/>
</dbReference>
<gene>
    <name evidence="2" type="ORF">Egran_02912</name>
</gene>
<keyword evidence="3" id="KW-1185">Reference proteome</keyword>
<evidence type="ECO:0000256" key="1">
    <source>
        <dbReference type="SAM" id="Phobius"/>
    </source>
</evidence>
<feature type="transmembrane region" description="Helical" evidence="1">
    <location>
        <begin position="58"/>
        <end position="76"/>
    </location>
</feature>
<keyword evidence="1" id="KW-1133">Transmembrane helix</keyword>
<dbReference type="OrthoDB" id="2120024at2759"/>
<sequence>MRSHRLLFRPRSTFAPSSLYTFPNRWRPRPHYSGTPIRHASNAAKEGFAAFRPLTRPFVKVFLGALFTYQVVYWAWLKLETDELKLQKNKEIAALEQSARQLTSRQK</sequence>
<protein>
    <submittedName>
        <fullName evidence="2">Uncharacterized protein</fullName>
    </submittedName>
</protein>
<comment type="caution">
    <text evidence="2">The sequence shown here is derived from an EMBL/GenBank/DDBJ whole genome shotgun (WGS) entry which is preliminary data.</text>
</comment>
<evidence type="ECO:0000313" key="3">
    <source>
        <dbReference type="Proteomes" id="UP000243515"/>
    </source>
</evidence>
<keyword evidence="1" id="KW-0812">Transmembrane</keyword>
<reference evidence="2 3" key="1">
    <citation type="journal article" date="2015" name="Environ. Microbiol.">
        <title>Metagenome sequence of Elaphomyces granulatus from sporocarp tissue reveals Ascomycota ectomycorrhizal fingerprints of genome expansion and a Proteobacteria-rich microbiome.</title>
        <authorList>
            <person name="Quandt C.A."/>
            <person name="Kohler A."/>
            <person name="Hesse C.N."/>
            <person name="Sharpton T.J."/>
            <person name="Martin F."/>
            <person name="Spatafora J.W."/>
        </authorList>
    </citation>
    <scope>NUCLEOTIDE SEQUENCE [LARGE SCALE GENOMIC DNA]</scope>
    <source>
        <strain evidence="2 3">OSC145934</strain>
    </source>
</reference>
<dbReference type="AlphaFoldDB" id="A0A232LYT0"/>
<name>A0A232LYT0_9EURO</name>
<organism evidence="2 3">
    <name type="scientific">Elaphomyces granulatus</name>
    <dbReference type="NCBI Taxonomy" id="519963"/>
    <lineage>
        <taxon>Eukaryota</taxon>
        <taxon>Fungi</taxon>
        <taxon>Dikarya</taxon>
        <taxon>Ascomycota</taxon>
        <taxon>Pezizomycotina</taxon>
        <taxon>Eurotiomycetes</taxon>
        <taxon>Eurotiomycetidae</taxon>
        <taxon>Eurotiales</taxon>
        <taxon>Elaphomycetaceae</taxon>
        <taxon>Elaphomyces</taxon>
    </lineage>
</organism>
<keyword evidence="1" id="KW-0472">Membrane</keyword>
<accession>A0A232LYT0</accession>
<evidence type="ECO:0000313" key="2">
    <source>
        <dbReference type="EMBL" id="OXV09321.1"/>
    </source>
</evidence>
<dbReference type="Proteomes" id="UP000243515">
    <property type="component" value="Unassembled WGS sequence"/>
</dbReference>